<dbReference type="Gene3D" id="3.40.50.12780">
    <property type="entry name" value="N-terminal domain of ligase-like"/>
    <property type="match status" value="1"/>
</dbReference>
<evidence type="ECO:0000259" key="1">
    <source>
        <dbReference type="Pfam" id="PF00501"/>
    </source>
</evidence>
<dbReference type="PANTHER" id="PTHR43767">
    <property type="entry name" value="LONG-CHAIN-FATTY-ACID--COA LIGASE"/>
    <property type="match status" value="1"/>
</dbReference>
<accession>A0ABX6IGB5</accession>
<gene>
    <name evidence="3" type="ORF">GII31_08255</name>
</gene>
<evidence type="ECO:0000259" key="2">
    <source>
        <dbReference type="Pfam" id="PF13193"/>
    </source>
</evidence>
<dbReference type="InterPro" id="IPR042099">
    <property type="entry name" value="ANL_N_sf"/>
</dbReference>
<dbReference type="PROSITE" id="PS00455">
    <property type="entry name" value="AMP_BINDING"/>
    <property type="match status" value="1"/>
</dbReference>
<dbReference type="SUPFAM" id="SSF56801">
    <property type="entry name" value="Acetyl-CoA synthetase-like"/>
    <property type="match status" value="1"/>
</dbReference>
<dbReference type="InterPro" id="IPR000873">
    <property type="entry name" value="AMP-dep_synth/lig_dom"/>
</dbReference>
<evidence type="ECO:0000313" key="3">
    <source>
        <dbReference type="EMBL" id="QHN34887.1"/>
    </source>
</evidence>
<name>A0ABX6IGB5_9ACTN</name>
<keyword evidence="4" id="KW-1185">Reference proteome</keyword>
<dbReference type="InterPro" id="IPR020845">
    <property type="entry name" value="AMP-binding_CS"/>
</dbReference>
<feature type="domain" description="AMP-dependent synthetase/ligase" evidence="1">
    <location>
        <begin position="8"/>
        <end position="348"/>
    </location>
</feature>
<dbReference type="Proteomes" id="UP001059836">
    <property type="component" value="Chromosome"/>
</dbReference>
<proteinExistence type="predicted"/>
<dbReference type="InterPro" id="IPR045851">
    <property type="entry name" value="AMP-bd_C_sf"/>
</dbReference>
<feature type="domain" description="AMP-binding enzyme C-terminal" evidence="2">
    <location>
        <begin position="398"/>
        <end position="473"/>
    </location>
</feature>
<dbReference type="InterPro" id="IPR050237">
    <property type="entry name" value="ATP-dep_AMP-bd_enzyme"/>
</dbReference>
<sequence>MTQGTYFAWELASRGDAPCVRDDRLQLSYVQFAQRVDAVAQQLAGLGVGPGDMVATFLPNRAELLITLMAAWRLRAVATPVNPGFTDAEAEYQLGDSGAKVVVGQAPVGDPARIFLDVDDLAVRPTAQWTPPTPPTEADDALLIYTSGSTGRPKGVRLGHDNLHFFGRSGGEHFQCGPDTHALLILPLFHVNAICVSCLTPIMAGGQVSITGQFSVSRFFDDVTRLRPTFFSAVPTIYALLVSQAGGVPPGALDSLRYAICGAAPISPELLAKTEETFGVPIVEGYGLTEATCASACNPVGGVRKLGTVGPALPGQRIRIVDANGDDAPTGQRGEVLIAGPAVMRGYLNRPEATAETIVDGWLHTGDVGILDDDGYLRIVDRIKDMIIRGGENIYPKEIEAALATNPAVLECAVVGAPDPLLGEVPVAFVVGYPGTDLTADDLAEFVAPQLTKVKRPSAIHIVDALPRNPVGKIDKPGLRRQTAAAGQVQPAGAAPA</sequence>
<dbReference type="RefSeq" id="WP_213248482.1">
    <property type="nucleotide sequence ID" value="NZ_CP045806.1"/>
</dbReference>
<dbReference type="InterPro" id="IPR025110">
    <property type="entry name" value="AMP-bd_C"/>
</dbReference>
<organism evidence="3 4">
    <name type="scientific">Gordonia pseudamarae</name>
    <dbReference type="NCBI Taxonomy" id="2831662"/>
    <lineage>
        <taxon>Bacteria</taxon>
        <taxon>Bacillati</taxon>
        <taxon>Actinomycetota</taxon>
        <taxon>Actinomycetes</taxon>
        <taxon>Mycobacteriales</taxon>
        <taxon>Gordoniaceae</taxon>
        <taxon>Gordonia</taxon>
    </lineage>
</organism>
<dbReference type="Pfam" id="PF00501">
    <property type="entry name" value="AMP-binding"/>
    <property type="match status" value="1"/>
</dbReference>
<dbReference type="PANTHER" id="PTHR43767:SF1">
    <property type="entry name" value="NONRIBOSOMAL PEPTIDE SYNTHASE PES1 (EUROFUNG)-RELATED"/>
    <property type="match status" value="1"/>
</dbReference>
<dbReference type="Pfam" id="PF13193">
    <property type="entry name" value="AMP-binding_C"/>
    <property type="match status" value="1"/>
</dbReference>
<protein>
    <submittedName>
        <fullName evidence="3">AMP-binding protein</fullName>
    </submittedName>
</protein>
<reference evidence="3" key="1">
    <citation type="journal article" date="2021" name="Nat. Microbiol.">
        <title>Cocultivation of an ultrasmall environmental parasitic bacterium with lytic ability against bacteria associated with wastewater foams.</title>
        <authorList>
            <person name="Batinovic S."/>
            <person name="Rose J.J.A."/>
            <person name="Ratcliffe J."/>
            <person name="Seviour R.J."/>
            <person name="Petrovski S."/>
        </authorList>
    </citation>
    <scope>NUCLEOTIDE SEQUENCE</scope>
    <source>
        <strain evidence="3">CON9</strain>
    </source>
</reference>
<dbReference type="EMBL" id="CP045809">
    <property type="protein sequence ID" value="QHN34887.1"/>
    <property type="molecule type" value="Genomic_DNA"/>
</dbReference>
<dbReference type="Gene3D" id="3.30.300.30">
    <property type="match status" value="1"/>
</dbReference>
<evidence type="ECO:0000313" key="4">
    <source>
        <dbReference type="Proteomes" id="UP001059836"/>
    </source>
</evidence>